<dbReference type="GO" id="GO:0015629">
    <property type="term" value="C:actin cytoskeleton"/>
    <property type="evidence" value="ECO:0007669"/>
    <property type="project" value="TreeGrafter"/>
</dbReference>
<dbReference type="GeneID" id="20667544"/>
<evidence type="ECO:0000313" key="3">
    <source>
        <dbReference type="EMBL" id="ETW81084.1"/>
    </source>
</evidence>
<dbReference type="Gene3D" id="3.40.20.10">
    <property type="entry name" value="Severin"/>
    <property type="match status" value="3"/>
</dbReference>
<dbReference type="HOGENOM" id="CLU_002568_0_1_1"/>
<sequence>MAHLTKPVTYDIESSNIALLGSEIEKRVRRHAGDSESSWEDVGTRPGLRIWRIENFNVVDWPKDRYGSFYDGDSYIVLHTYKKDPKSEALSYDLHFWLGAETSQDEAGTAAYKTVELDDHLKGSPVQHREVQGFESSRFLSYFPRCIILRGGVSTGFHHVSAPPPLNVKRLYQISATQSTLATGKSTLVVREVRPKAASLVEGDVFVLDKGVEVWQLNTKASIGKEKFKAAEFVQLVISDREGQCRVVVYDEGSSGAGIFLSEFGVEALTSRGMTDRSVKVPVTLYRVTDSTGTVKFERVSPPTHSSFDSGDAFLLDNSADVAHPAIFIWIGKDASLKERRLAMQYAQQHLYNKRGAGELVHMGVSIIRMNEGSESEEFINIINAQ</sequence>
<dbReference type="eggNOG" id="KOG0443">
    <property type="taxonomic scope" value="Eukaryota"/>
</dbReference>
<dbReference type="Proteomes" id="UP000030671">
    <property type="component" value="Unassembled WGS sequence"/>
</dbReference>
<dbReference type="FunFam" id="3.40.20.10:FF:000002">
    <property type="entry name" value="Gelsolin"/>
    <property type="match status" value="1"/>
</dbReference>
<dbReference type="CDD" id="cd11290">
    <property type="entry name" value="gelsolin_S1_like"/>
    <property type="match status" value="1"/>
</dbReference>
<dbReference type="Pfam" id="PF00626">
    <property type="entry name" value="Gelsolin"/>
    <property type="match status" value="3"/>
</dbReference>
<dbReference type="PRINTS" id="PR00597">
    <property type="entry name" value="GELSOLIN"/>
</dbReference>
<dbReference type="GO" id="GO:0051015">
    <property type="term" value="F:actin filament binding"/>
    <property type="evidence" value="ECO:0007669"/>
    <property type="project" value="InterPro"/>
</dbReference>
<evidence type="ECO:0000259" key="2">
    <source>
        <dbReference type="Pfam" id="PF00626"/>
    </source>
</evidence>
<dbReference type="GO" id="GO:0008154">
    <property type="term" value="P:actin polymerization or depolymerization"/>
    <property type="evidence" value="ECO:0007669"/>
    <property type="project" value="TreeGrafter"/>
</dbReference>
<proteinExistence type="predicted"/>
<dbReference type="OrthoDB" id="6375767at2759"/>
<dbReference type="EMBL" id="KI925459">
    <property type="protein sequence ID" value="ETW81084.1"/>
    <property type="molecule type" value="Genomic_DNA"/>
</dbReference>
<organism evidence="3 4">
    <name type="scientific">Heterobasidion irregulare (strain TC 32-1)</name>
    <dbReference type="NCBI Taxonomy" id="747525"/>
    <lineage>
        <taxon>Eukaryota</taxon>
        <taxon>Fungi</taxon>
        <taxon>Dikarya</taxon>
        <taxon>Basidiomycota</taxon>
        <taxon>Agaricomycotina</taxon>
        <taxon>Agaricomycetes</taxon>
        <taxon>Russulales</taxon>
        <taxon>Bondarzewiaceae</taxon>
        <taxon>Heterobasidion</taxon>
        <taxon>Heterobasidion annosum species complex</taxon>
    </lineage>
</organism>
<dbReference type="PANTHER" id="PTHR11977">
    <property type="entry name" value="VILLIN"/>
    <property type="match status" value="1"/>
</dbReference>
<dbReference type="InterPro" id="IPR007123">
    <property type="entry name" value="Gelsolin-like_dom"/>
</dbReference>
<dbReference type="RefSeq" id="XP_009547763.1">
    <property type="nucleotide sequence ID" value="XM_009549468.1"/>
</dbReference>
<dbReference type="InterPro" id="IPR007122">
    <property type="entry name" value="Villin/Gelsolin"/>
</dbReference>
<reference evidence="3 4" key="1">
    <citation type="journal article" date="2012" name="New Phytol.">
        <title>Insight into trade-off between wood decay and parasitism from the genome of a fungal forest pathogen.</title>
        <authorList>
            <person name="Olson A."/>
            <person name="Aerts A."/>
            <person name="Asiegbu F."/>
            <person name="Belbahri L."/>
            <person name="Bouzid O."/>
            <person name="Broberg A."/>
            <person name="Canback B."/>
            <person name="Coutinho P.M."/>
            <person name="Cullen D."/>
            <person name="Dalman K."/>
            <person name="Deflorio G."/>
            <person name="van Diepen L.T."/>
            <person name="Dunand C."/>
            <person name="Duplessis S."/>
            <person name="Durling M."/>
            <person name="Gonthier P."/>
            <person name="Grimwood J."/>
            <person name="Fossdal C.G."/>
            <person name="Hansson D."/>
            <person name="Henrissat B."/>
            <person name="Hietala A."/>
            <person name="Himmelstrand K."/>
            <person name="Hoffmeister D."/>
            <person name="Hogberg N."/>
            <person name="James T.Y."/>
            <person name="Karlsson M."/>
            <person name="Kohler A."/>
            <person name="Kues U."/>
            <person name="Lee Y.H."/>
            <person name="Lin Y.C."/>
            <person name="Lind M."/>
            <person name="Lindquist E."/>
            <person name="Lombard V."/>
            <person name="Lucas S."/>
            <person name="Lunden K."/>
            <person name="Morin E."/>
            <person name="Murat C."/>
            <person name="Park J."/>
            <person name="Raffaello T."/>
            <person name="Rouze P."/>
            <person name="Salamov A."/>
            <person name="Schmutz J."/>
            <person name="Solheim H."/>
            <person name="Stahlberg J."/>
            <person name="Velez H."/>
            <person name="de Vries R.P."/>
            <person name="Wiebenga A."/>
            <person name="Woodward S."/>
            <person name="Yakovlev I."/>
            <person name="Garbelotto M."/>
            <person name="Martin F."/>
            <person name="Grigoriev I.V."/>
            <person name="Stenlid J."/>
        </authorList>
    </citation>
    <scope>NUCLEOTIDE SEQUENCE [LARGE SCALE GENOMIC DNA]</scope>
    <source>
        <strain evidence="3 4">TC 32-1</strain>
    </source>
</reference>
<dbReference type="GO" id="GO:0005737">
    <property type="term" value="C:cytoplasm"/>
    <property type="evidence" value="ECO:0007669"/>
    <property type="project" value="TreeGrafter"/>
</dbReference>
<dbReference type="SUPFAM" id="SSF55753">
    <property type="entry name" value="Actin depolymerizing proteins"/>
    <property type="match status" value="3"/>
</dbReference>
<feature type="domain" description="Gelsolin-like" evidence="2">
    <location>
        <begin position="300"/>
        <end position="380"/>
    </location>
</feature>
<dbReference type="STRING" id="747525.W4K5P2"/>
<dbReference type="InterPro" id="IPR029006">
    <property type="entry name" value="ADF-H/Gelsolin-like_dom_sf"/>
</dbReference>
<dbReference type="AlphaFoldDB" id="W4K5P2"/>
<keyword evidence="4" id="KW-1185">Reference proteome</keyword>
<dbReference type="SMART" id="SM00262">
    <property type="entry name" value="GEL"/>
    <property type="match status" value="3"/>
</dbReference>
<dbReference type="InParanoid" id="W4K5P2"/>
<keyword evidence="1" id="KW-0677">Repeat</keyword>
<gene>
    <name evidence="3" type="ORF">HETIRDRAFT_155044</name>
</gene>
<evidence type="ECO:0000256" key="1">
    <source>
        <dbReference type="ARBA" id="ARBA00022737"/>
    </source>
</evidence>
<feature type="domain" description="Gelsolin-like" evidence="2">
    <location>
        <begin position="66"/>
        <end position="140"/>
    </location>
</feature>
<name>W4K5P2_HETIT</name>
<accession>W4K5P2</accession>
<protein>
    <recommendedName>
        <fullName evidence="2">Gelsolin-like domain-containing protein</fullName>
    </recommendedName>
</protein>
<evidence type="ECO:0000313" key="4">
    <source>
        <dbReference type="Proteomes" id="UP000030671"/>
    </source>
</evidence>
<feature type="domain" description="Gelsolin-like" evidence="2">
    <location>
        <begin position="189"/>
        <end position="257"/>
    </location>
</feature>
<dbReference type="PANTHER" id="PTHR11977:SF130">
    <property type="entry name" value="SEVERIN"/>
    <property type="match status" value="1"/>
</dbReference>
<dbReference type="KEGG" id="hir:HETIRDRAFT_155044"/>